<name>A0A085LPP7_9BILA</name>
<dbReference type="EMBL" id="KL363346">
    <property type="protein sequence ID" value="KFD46943.1"/>
    <property type="molecule type" value="Genomic_DNA"/>
</dbReference>
<keyword evidence="1" id="KW-0479">Metal-binding</keyword>
<proteinExistence type="predicted"/>
<feature type="domain" description="FLYWCH-type" evidence="4">
    <location>
        <begin position="8"/>
        <end position="66"/>
    </location>
</feature>
<dbReference type="Gene3D" id="2.20.25.240">
    <property type="match status" value="1"/>
</dbReference>
<dbReference type="AlphaFoldDB" id="A0A085LPP7"/>
<evidence type="ECO:0000313" key="6">
    <source>
        <dbReference type="Proteomes" id="UP000030764"/>
    </source>
</evidence>
<keyword evidence="2" id="KW-0863">Zinc-finger</keyword>
<evidence type="ECO:0000256" key="1">
    <source>
        <dbReference type="ARBA" id="ARBA00022723"/>
    </source>
</evidence>
<evidence type="ECO:0000313" key="5">
    <source>
        <dbReference type="EMBL" id="KFD46943.1"/>
    </source>
</evidence>
<keyword evidence="6" id="KW-1185">Reference proteome</keyword>
<evidence type="ECO:0000259" key="4">
    <source>
        <dbReference type="Pfam" id="PF04500"/>
    </source>
</evidence>
<evidence type="ECO:0000256" key="2">
    <source>
        <dbReference type="ARBA" id="ARBA00022771"/>
    </source>
</evidence>
<accession>A0A085LPP7</accession>
<dbReference type="GO" id="GO:0008270">
    <property type="term" value="F:zinc ion binding"/>
    <property type="evidence" value="ECO:0007669"/>
    <property type="project" value="UniProtKB-KW"/>
</dbReference>
<protein>
    <recommendedName>
        <fullName evidence="4">FLYWCH-type domain-containing protein</fullName>
    </recommendedName>
</protein>
<reference evidence="5 6" key="1">
    <citation type="journal article" date="2014" name="Nat. Genet.">
        <title>Genome and transcriptome of the porcine whipworm Trichuris suis.</title>
        <authorList>
            <person name="Jex A.R."/>
            <person name="Nejsum P."/>
            <person name="Schwarz E.M."/>
            <person name="Hu L."/>
            <person name="Young N.D."/>
            <person name="Hall R.S."/>
            <person name="Korhonen P.K."/>
            <person name="Liao S."/>
            <person name="Thamsborg S."/>
            <person name="Xia J."/>
            <person name="Xu P."/>
            <person name="Wang S."/>
            <person name="Scheerlinck J.P."/>
            <person name="Hofmann A."/>
            <person name="Sternberg P.W."/>
            <person name="Wang J."/>
            <person name="Gasser R.B."/>
        </authorList>
    </citation>
    <scope>NUCLEOTIDE SEQUENCE [LARGE SCALE GENOMIC DNA]</scope>
    <source>
        <strain evidence="5">DCEP-RM93M</strain>
    </source>
</reference>
<sequence>MVSSVSIRNREKFFHDGFMYTFAQFDHSKKIKFWRCDKRYSFGCKVRLHTSAATNEVLKQVNDHCHDSDPNKVVVNAYCAAIKRRAEETLEAAGIIIDEEYENTAAKVRLQLPSKNAMKKVIKRKRASIQEKQR</sequence>
<dbReference type="Pfam" id="PF04500">
    <property type="entry name" value="FLYWCH"/>
    <property type="match status" value="1"/>
</dbReference>
<keyword evidence="3" id="KW-0862">Zinc</keyword>
<dbReference type="InterPro" id="IPR007588">
    <property type="entry name" value="Znf_FLYWCH"/>
</dbReference>
<evidence type="ECO:0000256" key="3">
    <source>
        <dbReference type="ARBA" id="ARBA00022833"/>
    </source>
</evidence>
<gene>
    <name evidence="5" type="ORF">M513_12189</name>
</gene>
<dbReference type="Proteomes" id="UP000030764">
    <property type="component" value="Unassembled WGS sequence"/>
</dbReference>
<organism evidence="5 6">
    <name type="scientific">Trichuris suis</name>
    <name type="common">pig whipworm</name>
    <dbReference type="NCBI Taxonomy" id="68888"/>
    <lineage>
        <taxon>Eukaryota</taxon>
        <taxon>Metazoa</taxon>
        <taxon>Ecdysozoa</taxon>
        <taxon>Nematoda</taxon>
        <taxon>Enoplea</taxon>
        <taxon>Dorylaimia</taxon>
        <taxon>Trichinellida</taxon>
        <taxon>Trichuridae</taxon>
        <taxon>Trichuris</taxon>
    </lineage>
</organism>